<evidence type="ECO:0000256" key="7">
    <source>
        <dbReference type="SAM" id="MobiDB-lite"/>
    </source>
</evidence>
<dbReference type="InterPro" id="IPR043502">
    <property type="entry name" value="DNA/RNA_pol_sf"/>
</dbReference>
<dbReference type="EMBL" id="LBMM01010146">
    <property type="protein sequence ID" value="KMQ87646.1"/>
    <property type="molecule type" value="Genomic_DNA"/>
</dbReference>
<dbReference type="AlphaFoldDB" id="A0A0J7KBM1"/>
<feature type="region of interest" description="Disordered" evidence="7">
    <location>
        <begin position="183"/>
        <end position="226"/>
    </location>
</feature>
<feature type="compositionally biased region" description="Acidic residues" evidence="7">
    <location>
        <begin position="280"/>
        <end position="295"/>
    </location>
</feature>
<keyword evidence="5" id="KW-0378">Hydrolase</keyword>
<keyword evidence="3" id="KW-0540">Nuclease</keyword>
<dbReference type="GO" id="GO:0004519">
    <property type="term" value="F:endonuclease activity"/>
    <property type="evidence" value="ECO:0007669"/>
    <property type="project" value="UniProtKB-KW"/>
</dbReference>
<dbReference type="GO" id="GO:0004190">
    <property type="term" value="F:aspartic-type endopeptidase activity"/>
    <property type="evidence" value="ECO:0007669"/>
    <property type="project" value="InterPro"/>
</dbReference>
<dbReference type="InterPro" id="IPR001995">
    <property type="entry name" value="Peptidase_A2_cat"/>
</dbReference>
<evidence type="ECO:0000256" key="5">
    <source>
        <dbReference type="ARBA" id="ARBA00022801"/>
    </source>
</evidence>
<evidence type="ECO:0000256" key="4">
    <source>
        <dbReference type="ARBA" id="ARBA00022759"/>
    </source>
</evidence>
<dbReference type="InterPro" id="IPR021109">
    <property type="entry name" value="Peptidase_aspartic_dom_sf"/>
</dbReference>
<dbReference type="Gene3D" id="4.10.60.10">
    <property type="entry name" value="Zinc finger, CCHC-type"/>
    <property type="match status" value="1"/>
</dbReference>
<dbReference type="SUPFAM" id="SSF50630">
    <property type="entry name" value="Acid proteases"/>
    <property type="match status" value="1"/>
</dbReference>
<reference evidence="10 11" key="1">
    <citation type="submission" date="2015-04" db="EMBL/GenBank/DDBJ databases">
        <title>Lasius niger genome sequencing.</title>
        <authorList>
            <person name="Konorov E.A."/>
            <person name="Nikitin M.A."/>
            <person name="Kirill M.V."/>
            <person name="Chang P."/>
        </authorList>
    </citation>
    <scope>NUCLEOTIDE SEQUENCE [LARGE SCALE GENOMIC DNA]</scope>
    <source>
        <tissue evidence="10">Whole</tissue>
    </source>
</reference>
<proteinExistence type="predicted"/>
<dbReference type="Proteomes" id="UP000036403">
    <property type="component" value="Unassembled WGS sequence"/>
</dbReference>
<evidence type="ECO:0000259" key="8">
    <source>
        <dbReference type="PROSITE" id="PS50158"/>
    </source>
</evidence>
<dbReference type="InterPro" id="IPR000477">
    <property type="entry name" value="RT_dom"/>
</dbReference>
<dbReference type="GO" id="GO:0003676">
    <property type="term" value="F:nucleic acid binding"/>
    <property type="evidence" value="ECO:0007669"/>
    <property type="project" value="InterPro"/>
</dbReference>
<dbReference type="GO" id="GO:0006508">
    <property type="term" value="P:proteolysis"/>
    <property type="evidence" value="ECO:0007669"/>
    <property type="project" value="InterPro"/>
</dbReference>
<dbReference type="PROSITE" id="PS50158">
    <property type="entry name" value="ZF_CCHC"/>
    <property type="match status" value="2"/>
</dbReference>
<evidence type="ECO:0008006" key="12">
    <source>
        <dbReference type="Google" id="ProtNLM"/>
    </source>
</evidence>
<dbReference type="InterPro" id="IPR043128">
    <property type="entry name" value="Rev_trsase/Diguanyl_cyclase"/>
</dbReference>
<protein>
    <recommendedName>
        <fullName evidence="12">CCHC-type domain-containing protein</fullName>
    </recommendedName>
</protein>
<keyword evidence="4" id="KW-0255">Endonuclease</keyword>
<evidence type="ECO:0000256" key="1">
    <source>
        <dbReference type="ARBA" id="ARBA00022679"/>
    </source>
</evidence>
<dbReference type="Gene3D" id="3.30.70.270">
    <property type="match status" value="1"/>
</dbReference>
<dbReference type="Pfam" id="PF13650">
    <property type="entry name" value="Asp_protease_2"/>
    <property type="match status" value="1"/>
</dbReference>
<feature type="domain" description="Peptidase A2" evidence="9">
    <location>
        <begin position="339"/>
        <end position="417"/>
    </location>
</feature>
<dbReference type="PANTHER" id="PTHR37984:SF5">
    <property type="entry name" value="PROTEIN NYNRIN-LIKE"/>
    <property type="match status" value="1"/>
</dbReference>
<feature type="domain" description="CCHC-type" evidence="8">
    <location>
        <begin position="252"/>
        <end position="265"/>
    </location>
</feature>
<gene>
    <name evidence="10" type="ORF">RF55_13017</name>
</gene>
<dbReference type="GO" id="GO:0016779">
    <property type="term" value="F:nucleotidyltransferase activity"/>
    <property type="evidence" value="ECO:0007669"/>
    <property type="project" value="UniProtKB-KW"/>
</dbReference>
<name>A0A0J7KBM1_LASNI</name>
<dbReference type="SUPFAM" id="SSF56672">
    <property type="entry name" value="DNA/RNA polymerases"/>
    <property type="match status" value="1"/>
</dbReference>
<dbReference type="SMART" id="SM00343">
    <property type="entry name" value="ZnF_C2HC"/>
    <property type="match status" value="2"/>
</dbReference>
<dbReference type="PANTHER" id="PTHR37984">
    <property type="entry name" value="PROTEIN CBG26694"/>
    <property type="match status" value="1"/>
</dbReference>
<dbReference type="PaxDb" id="67767-A0A0J7KBM1"/>
<dbReference type="InterPro" id="IPR001878">
    <property type="entry name" value="Znf_CCHC"/>
</dbReference>
<keyword evidence="6" id="KW-0479">Metal-binding</keyword>
<evidence type="ECO:0000256" key="6">
    <source>
        <dbReference type="PROSITE-ProRule" id="PRU00047"/>
    </source>
</evidence>
<evidence type="ECO:0000313" key="10">
    <source>
        <dbReference type="EMBL" id="KMQ87646.1"/>
    </source>
</evidence>
<dbReference type="GO" id="GO:0008270">
    <property type="term" value="F:zinc ion binding"/>
    <property type="evidence" value="ECO:0007669"/>
    <property type="project" value="UniProtKB-KW"/>
</dbReference>
<dbReference type="OrthoDB" id="7611399at2759"/>
<dbReference type="STRING" id="67767.A0A0J7KBM1"/>
<dbReference type="GO" id="GO:0071897">
    <property type="term" value="P:DNA biosynthetic process"/>
    <property type="evidence" value="ECO:0007669"/>
    <property type="project" value="UniProtKB-ARBA"/>
</dbReference>
<keyword evidence="2" id="KW-0548">Nucleotidyltransferase</keyword>
<sequence>MASGSNTSNKISLKFDLKEDDWEIFAERLEFHFAACEIPDNKKAAVLLTKLEVNAYNLIRNLAAPRKLKELSLEKITNLMQNHVAPPPSEVAERAKFAMLKQKQEKSIAEFVAELRLAARYCKFANNEERLRDQFIAGLRDKATKVDLYRQKPKTFNEAVTQATSFEVANYNAETTVGKQDGATIHHFGRGGRGGKSWRNARGGRNQAIAQTPSERRGRPGPSTSTEKTAFCFCCGRSGHVKTECRYKNYPCNRCGQKGHLKVRCNHVTKKPTIGKVEASDDEEEAPPEDDNSEDEFQDMHGLFGIKPRQEGGRPNTVNQIRDGVDPQIVSVSINGKTVRMELDTGAAVTVMSLKDKKKLFPSVTVEKPKQKFRVVGGAITTPLGIMRDLEIYCNGKKARGDCYIVEVETPLLGRPWLKKLGMWPWPELTLGVLKANETEENLEDLIEKKFPKLFDAETGSFNKGKISIQVKSGTQPKFLRPRPLPLALIDKVETELDSLVNRGILVPVSSSEWATPIVPVVKKKEGAVRICGDFKTTLNPSLVVKQYPLPRKEFLFRRLAGGVKFTKIDLEHAYQQVLLDEDSQKFVTINTHKRLFRYTRMPFGIASAPAEFQNLMDNITADLAEVQFFLDAIATAKTKEQHYNNCNGT</sequence>
<organism evidence="10 11">
    <name type="scientific">Lasius niger</name>
    <name type="common">Black garden ant</name>
    <dbReference type="NCBI Taxonomy" id="67767"/>
    <lineage>
        <taxon>Eukaryota</taxon>
        <taxon>Metazoa</taxon>
        <taxon>Ecdysozoa</taxon>
        <taxon>Arthropoda</taxon>
        <taxon>Hexapoda</taxon>
        <taxon>Insecta</taxon>
        <taxon>Pterygota</taxon>
        <taxon>Neoptera</taxon>
        <taxon>Endopterygota</taxon>
        <taxon>Hymenoptera</taxon>
        <taxon>Apocrita</taxon>
        <taxon>Aculeata</taxon>
        <taxon>Formicoidea</taxon>
        <taxon>Formicidae</taxon>
        <taxon>Formicinae</taxon>
        <taxon>Lasius</taxon>
        <taxon>Lasius</taxon>
    </lineage>
</organism>
<dbReference type="Gene3D" id="3.10.10.10">
    <property type="entry name" value="HIV Type 1 Reverse Transcriptase, subunit A, domain 1"/>
    <property type="match status" value="1"/>
</dbReference>
<accession>A0A0J7KBM1</accession>
<evidence type="ECO:0000256" key="2">
    <source>
        <dbReference type="ARBA" id="ARBA00022695"/>
    </source>
</evidence>
<dbReference type="CDD" id="cd01647">
    <property type="entry name" value="RT_LTR"/>
    <property type="match status" value="1"/>
</dbReference>
<keyword evidence="1" id="KW-0808">Transferase</keyword>
<dbReference type="InterPro" id="IPR036875">
    <property type="entry name" value="Znf_CCHC_sf"/>
</dbReference>
<feature type="region of interest" description="Disordered" evidence="7">
    <location>
        <begin position="275"/>
        <end position="295"/>
    </location>
</feature>
<comment type="caution">
    <text evidence="10">The sequence shown here is derived from an EMBL/GenBank/DDBJ whole genome shotgun (WGS) entry which is preliminary data.</text>
</comment>
<dbReference type="InterPro" id="IPR050951">
    <property type="entry name" value="Retrovirus_Pol_polyprotein"/>
</dbReference>
<evidence type="ECO:0000313" key="11">
    <source>
        <dbReference type="Proteomes" id="UP000036403"/>
    </source>
</evidence>
<feature type="domain" description="CCHC-type" evidence="8">
    <location>
        <begin position="232"/>
        <end position="246"/>
    </location>
</feature>
<dbReference type="SUPFAM" id="SSF57756">
    <property type="entry name" value="Retrovirus zinc finger-like domains"/>
    <property type="match status" value="1"/>
</dbReference>
<keyword evidence="6" id="KW-0863">Zinc-finger</keyword>
<keyword evidence="6" id="KW-0862">Zinc</keyword>
<keyword evidence="11" id="KW-1185">Reference proteome</keyword>
<evidence type="ECO:0000256" key="3">
    <source>
        <dbReference type="ARBA" id="ARBA00022722"/>
    </source>
</evidence>
<evidence type="ECO:0000259" key="9">
    <source>
        <dbReference type="PROSITE" id="PS50175"/>
    </source>
</evidence>
<dbReference type="Pfam" id="PF00078">
    <property type="entry name" value="RVT_1"/>
    <property type="match status" value="1"/>
</dbReference>
<dbReference type="Gene3D" id="2.40.70.10">
    <property type="entry name" value="Acid Proteases"/>
    <property type="match status" value="1"/>
</dbReference>
<dbReference type="PROSITE" id="PS50175">
    <property type="entry name" value="ASP_PROT_RETROV"/>
    <property type="match status" value="1"/>
</dbReference>